<dbReference type="AlphaFoldDB" id="A0A506TXG0"/>
<dbReference type="InterPro" id="IPR043429">
    <property type="entry name" value="ArtM/GltK/GlnP/TcyL/YhdX-like"/>
</dbReference>
<feature type="transmembrane region" description="Helical" evidence="9">
    <location>
        <begin position="213"/>
        <end position="232"/>
    </location>
</feature>
<keyword evidence="3 9" id="KW-0813">Transport</keyword>
<evidence type="ECO:0000256" key="1">
    <source>
        <dbReference type="ARBA" id="ARBA00004429"/>
    </source>
</evidence>
<sequence>MISPSPPPPKQKRLPLRDFVLLATVLVFFALLALNVLDNMHRAGLTPGFDFLGQRAGFDVSEALFRYSADSAYVRVLLVGVTNTLFLAAISLILATAAGLLVGLASIAPSKALRMLAQAYVELFRNIPKLLILLVLYVAAVSGLPQVRQAFSVGPFHLSNRSVVIPLPINDMALWLHISGLLISTLLVTMLVRHNRRLRERTGDAPQLLTTMMAVYSLPPIALALLSMPLSWSVPVLSGFDFRGGARLSLQFMVIALTLGLYHGAQIAEVIRGGIAAIAKGQIEAARALGLSSLQVTRLIVLPQTMRIIVPPINNQYVNLIKNTSIAIAVGYSDLMSVTGTIINQTFRPLEMMLVTMAIYLLICLGLTSALNRVSERLRMREGR</sequence>
<comment type="caution">
    <text evidence="11">The sequence shown here is derived from an EMBL/GenBank/DDBJ whole genome shotgun (WGS) entry which is preliminary data.</text>
</comment>
<feature type="transmembrane region" description="Helical" evidence="9">
    <location>
        <begin position="19"/>
        <end position="37"/>
    </location>
</feature>
<dbReference type="GO" id="GO:0043190">
    <property type="term" value="C:ATP-binding cassette (ABC) transporter complex"/>
    <property type="evidence" value="ECO:0007669"/>
    <property type="project" value="InterPro"/>
</dbReference>
<dbReference type="PANTHER" id="PTHR30614:SF37">
    <property type="entry name" value="AMINO-ACID ABC TRANSPORTER PERMEASE PROTEIN YHDX-RELATED"/>
    <property type="match status" value="1"/>
</dbReference>
<feature type="domain" description="ABC transmembrane type-1" evidence="10">
    <location>
        <begin position="81"/>
        <end position="372"/>
    </location>
</feature>
<dbReference type="InterPro" id="IPR010065">
    <property type="entry name" value="AA_ABC_transptr_permease_3TM"/>
</dbReference>
<dbReference type="InterPro" id="IPR035906">
    <property type="entry name" value="MetI-like_sf"/>
</dbReference>
<keyword evidence="8 9" id="KW-0472">Membrane</keyword>
<organism evidence="11 12">
    <name type="scientific">Martelella alba</name>
    <dbReference type="NCBI Taxonomy" id="2590451"/>
    <lineage>
        <taxon>Bacteria</taxon>
        <taxon>Pseudomonadati</taxon>
        <taxon>Pseudomonadota</taxon>
        <taxon>Alphaproteobacteria</taxon>
        <taxon>Hyphomicrobiales</taxon>
        <taxon>Aurantimonadaceae</taxon>
        <taxon>Martelella</taxon>
    </lineage>
</organism>
<protein>
    <submittedName>
        <fullName evidence="11">ABC transporter permease subunit</fullName>
    </submittedName>
</protein>
<evidence type="ECO:0000313" key="11">
    <source>
        <dbReference type="EMBL" id="TPW26732.1"/>
    </source>
</evidence>
<dbReference type="PROSITE" id="PS50928">
    <property type="entry name" value="ABC_TM1"/>
    <property type="match status" value="1"/>
</dbReference>
<reference evidence="11 12" key="1">
    <citation type="submission" date="2019-06" db="EMBL/GenBank/DDBJ databases">
        <authorList>
            <person name="Li M."/>
        </authorList>
    </citation>
    <scope>NUCLEOTIDE SEQUENCE [LARGE SCALE GENOMIC DNA]</scope>
    <source>
        <strain evidence="11 12">BGMRC2036</strain>
    </source>
</reference>
<name>A0A506TXG0_9HYPH</name>
<evidence type="ECO:0000256" key="9">
    <source>
        <dbReference type="RuleBase" id="RU363032"/>
    </source>
</evidence>
<feature type="transmembrane region" description="Helical" evidence="9">
    <location>
        <begin position="326"/>
        <end position="347"/>
    </location>
</feature>
<gene>
    <name evidence="11" type="ORF">FJU08_21700</name>
</gene>
<evidence type="ECO:0000256" key="5">
    <source>
        <dbReference type="ARBA" id="ARBA00022692"/>
    </source>
</evidence>
<dbReference type="InterPro" id="IPR000515">
    <property type="entry name" value="MetI-like"/>
</dbReference>
<dbReference type="OrthoDB" id="7341446at2"/>
<keyword evidence="4" id="KW-1003">Cell membrane</keyword>
<dbReference type="CDD" id="cd06261">
    <property type="entry name" value="TM_PBP2"/>
    <property type="match status" value="1"/>
</dbReference>
<feature type="transmembrane region" description="Helical" evidence="9">
    <location>
        <begin position="85"/>
        <end position="109"/>
    </location>
</feature>
<keyword evidence="12" id="KW-1185">Reference proteome</keyword>
<feature type="transmembrane region" description="Helical" evidence="9">
    <location>
        <begin position="172"/>
        <end position="192"/>
    </location>
</feature>
<feature type="transmembrane region" description="Helical" evidence="9">
    <location>
        <begin position="130"/>
        <end position="152"/>
    </location>
</feature>
<dbReference type="NCBIfam" id="TIGR01726">
    <property type="entry name" value="HEQRo_perm_3TM"/>
    <property type="match status" value="1"/>
</dbReference>
<evidence type="ECO:0000256" key="3">
    <source>
        <dbReference type="ARBA" id="ARBA00022448"/>
    </source>
</evidence>
<dbReference type="Proteomes" id="UP000318801">
    <property type="component" value="Unassembled WGS sequence"/>
</dbReference>
<evidence type="ECO:0000259" key="10">
    <source>
        <dbReference type="PROSITE" id="PS50928"/>
    </source>
</evidence>
<dbReference type="GO" id="GO:0006865">
    <property type="term" value="P:amino acid transport"/>
    <property type="evidence" value="ECO:0007669"/>
    <property type="project" value="UniProtKB-KW"/>
</dbReference>
<dbReference type="EMBL" id="VHLG01000024">
    <property type="protein sequence ID" value="TPW26732.1"/>
    <property type="molecule type" value="Genomic_DNA"/>
</dbReference>
<evidence type="ECO:0000256" key="7">
    <source>
        <dbReference type="ARBA" id="ARBA00022989"/>
    </source>
</evidence>
<keyword evidence="7 9" id="KW-1133">Transmembrane helix</keyword>
<dbReference type="GO" id="GO:0022857">
    <property type="term" value="F:transmembrane transporter activity"/>
    <property type="evidence" value="ECO:0007669"/>
    <property type="project" value="InterPro"/>
</dbReference>
<keyword evidence="5 9" id="KW-0812">Transmembrane</keyword>
<dbReference type="PANTHER" id="PTHR30614">
    <property type="entry name" value="MEMBRANE COMPONENT OF AMINO ACID ABC TRANSPORTER"/>
    <property type="match status" value="1"/>
</dbReference>
<dbReference type="Pfam" id="PF00528">
    <property type="entry name" value="BPD_transp_1"/>
    <property type="match status" value="1"/>
</dbReference>
<evidence type="ECO:0000256" key="8">
    <source>
        <dbReference type="ARBA" id="ARBA00023136"/>
    </source>
</evidence>
<evidence type="ECO:0000313" key="12">
    <source>
        <dbReference type="Proteomes" id="UP000318801"/>
    </source>
</evidence>
<feature type="transmembrane region" description="Helical" evidence="9">
    <location>
        <begin position="353"/>
        <end position="374"/>
    </location>
</feature>
<comment type="subcellular location">
    <subcellularLocation>
        <location evidence="1">Cell inner membrane</location>
        <topology evidence="1">Multi-pass membrane protein</topology>
    </subcellularLocation>
    <subcellularLocation>
        <location evidence="9">Cell membrane</location>
        <topology evidence="9">Multi-pass membrane protein</topology>
    </subcellularLocation>
</comment>
<evidence type="ECO:0000256" key="6">
    <source>
        <dbReference type="ARBA" id="ARBA00022970"/>
    </source>
</evidence>
<dbReference type="SUPFAM" id="SSF161098">
    <property type="entry name" value="MetI-like"/>
    <property type="match status" value="2"/>
</dbReference>
<keyword evidence="6" id="KW-0029">Amino-acid transport</keyword>
<evidence type="ECO:0000256" key="2">
    <source>
        <dbReference type="ARBA" id="ARBA00010072"/>
    </source>
</evidence>
<dbReference type="Gene3D" id="1.10.3720.10">
    <property type="entry name" value="MetI-like"/>
    <property type="match status" value="2"/>
</dbReference>
<feature type="transmembrane region" description="Helical" evidence="9">
    <location>
        <begin position="244"/>
        <end position="262"/>
    </location>
</feature>
<evidence type="ECO:0000256" key="4">
    <source>
        <dbReference type="ARBA" id="ARBA00022475"/>
    </source>
</evidence>
<proteinExistence type="inferred from homology"/>
<comment type="similarity">
    <text evidence="2">Belongs to the binding-protein-dependent transport system permease family. HisMQ subfamily.</text>
</comment>
<accession>A0A506TXG0</accession>